<feature type="compositionally biased region" description="Polar residues" evidence="6">
    <location>
        <begin position="223"/>
        <end position="239"/>
    </location>
</feature>
<feature type="region of interest" description="Disordered" evidence="6">
    <location>
        <begin position="223"/>
        <end position="253"/>
    </location>
</feature>
<dbReference type="GO" id="GO:0046983">
    <property type="term" value="F:protein dimerization activity"/>
    <property type="evidence" value="ECO:0007669"/>
    <property type="project" value="InterPro"/>
</dbReference>
<dbReference type="InParanoid" id="A0A6P4A004"/>
<dbReference type="InterPro" id="IPR011598">
    <property type="entry name" value="bHLH_dom"/>
</dbReference>
<dbReference type="GO" id="GO:0000981">
    <property type="term" value="F:DNA-binding transcription factor activity, RNA polymerase II-specific"/>
    <property type="evidence" value="ECO:0007669"/>
    <property type="project" value="TreeGrafter"/>
</dbReference>
<name>A0A6P4A004_ZIZJJ</name>
<dbReference type="GeneID" id="107422959"/>
<evidence type="ECO:0000256" key="4">
    <source>
        <dbReference type="ARBA" id="ARBA00023163"/>
    </source>
</evidence>
<reference evidence="8" key="1">
    <citation type="submission" date="2025-05" db="UniProtKB">
        <authorList>
            <consortium name="RefSeq"/>
        </authorList>
    </citation>
    <scope>NUCLEOTIDE SEQUENCE [LARGE SCALE GENOMIC DNA]</scope>
</reference>
<evidence type="ECO:0000256" key="3">
    <source>
        <dbReference type="ARBA" id="ARBA00023125"/>
    </source>
</evidence>
<protein>
    <submittedName>
        <fullName evidence="9">Transcription factor bHLH130</fullName>
    </submittedName>
</protein>
<dbReference type="AlphaFoldDB" id="A0A6P4A004"/>
<gene>
    <name evidence="9" type="primary">LOC107422959</name>
</gene>
<dbReference type="GO" id="GO:0005634">
    <property type="term" value="C:nucleus"/>
    <property type="evidence" value="ECO:0007669"/>
    <property type="project" value="UniProtKB-SubCell"/>
</dbReference>
<evidence type="ECO:0000259" key="7">
    <source>
        <dbReference type="PROSITE" id="PS50888"/>
    </source>
</evidence>
<organism evidence="8 9">
    <name type="scientific">Ziziphus jujuba</name>
    <name type="common">Chinese jujube</name>
    <name type="synonym">Ziziphus sativa</name>
    <dbReference type="NCBI Taxonomy" id="326968"/>
    <lineage>
        <taxon>Eukaryota</taxon>
        <taxon>Viridiplantae</taxon>
        <taxon>Streptophyta</taxon>
        <taxon>Embryophyta</taxon>
        <taxon>Tracheophyta</taxon>
        <taxon>Spermatophyta</taxon>
        <taxon>Magnoliopsida</taxon>
        <taxon>eudicotyledons</taxon>
        <taxon>Gunneridae</taxon>
        <taxon>Pentapetalae</taxon>
        <taxon>rosids</taxon>
        <taxon>fabids</taxon>
        <taxon>Rosales</taxon>
        <taxon>Rhamnaceae</taxon>
        <taxon>Paliureae</taxon>
        <taxon>Ziziphus</taxon>
    </lineage>
</organism>
<evidence type="ECO:0000313" key="9">
    <source>
        <dbReference type="RefSeq" id="XP_015887981.3"/>
    </source>
</evidence>
<evidence type="ECO:0000256" key="6">
    <source>
        <dbReference type="SAM" id="MobiDB-lite"/>
    </source>
</evidence>
<keyword evidence="2" id="KW-0805">Transcription regulation</keyword>
<keyword evidence="4" id="KW-0804">Transcription</keyword>
<evidence type="ECO:0000313" key="8">
    <source>
        <dbReference type="Proteomes" id="UP001652623"/>
    </source>
</evidence>
<dbReference type="Gene3D" id="4.10.280.10">
    <property type="entry name" value="Helix-loop-helix DNA-binding domain"/>
    <property type="match status" value="1"/>
</dbReference>
<dbReference type="PANTHER" id="PTHR16223:SF345">
    <property type="entry name" value="TRANSCRIPTION FACTOR BHLH130-LIKE"/>
    <property type="match status" value="1"/>
</dbReference>
<reference evidence="9" key="2">
    <citation type="submission" date="2025-08" db="UniProtKB">
        <authorList>
            <consortium name="RefSeq"/>
        </authorList>
    </citation>
    <scope>IDENTIFICATION</scope>
    <source>
        <tissue evidence="9">Seedling</tissue>
    </source>
</reference>
<accession>A0A6P4A004</accession>
<dbReference type="Proteomes" id="UP001652623">
    <property type="component" value="Chromosome 1"/>
</dbReference>
<dbReference type="Pfam" id="PF00010">
    <property type="entry name" value="HLH"/>
    <property type="match status" value="1"/>
</dbReference>
<keyword evidence="3" id="KW-0238">DNA-binding</keyword>
<evidence type="ECO:0000256" key="2">
    <source>
        <dbReference type="ARBA" id="ARBA00023015"/>
    </source>
</evidence>
<evidence type="ECO:0000256" key="1">
    <source>
        <dbReference type="ARBA" id="ARBA00004123"/>
    </source>
</evidence>
<keyword evidence="5" id="KW-0539">Nucleus</keyword>
<dbReference type="SUPFAM" id="SSF47459">
    <property type="entry name" value="HLH, helix-loop-helix DNA-binding domain"/>
    <property type="match status" value="1"/>
</dbReference>
<dbReference type="InterPro" id="IPR036638">
    <property type="entry name" value="HLH_DNA-bd_sf"/>
</dbReference>
<feature type="domain" description="BHLH" evidence="7">
    <location>
        <begin position="347"/>
        <end position="397"/>
    </location>
</feature>
<sequence length="424" mass="46967">MSLAYGPMVNCSEVELRKNQPEFMDSNFCQMQQQQNSNLLRYSSAPSSFLASLLDNNGGGGYDDHRYVRPSSPEVDTMLAKFISACNGTDHSGSNGLHQFGESLAMKQETEDSVPEQNEYSSGSQMMYLSQAQQVHALHGHNSTGSNLDSSFGVINSTGFEDSMEAKIGVGNRSNLVRQSSSPAGLFSDINSENGLAATRGFRGYKGEPSSSTCTVNNQLNFSFGTPSSSRPLPQISETENGKLGMSSPEGQRLENGEANNSQYIQDFSNGSWDDSSFHCLKRARDNDGNMFPTSIAMETQNTDFRNRNYNLTHHLSLPKNFEMPSIQKLLQFQGAAPCKIRAKRGFATHPRSIAERVRRTRISERMRKLQDLFPEMDKQTSTADMLDLAVQYIKDLQKQVKTLNDTKSKCSCSSTQKQYSNAS</sequence>
<proteinExistence type="predicted"/>
<dbReference type="SMART" id="SM00353">
    <property type="entry name" value="HLH"/>
    <property type="match status" value="1"/>
</dbReference>
<dbReference type="PANTHER" id="PTHR16223">
    <property type="entry name" value="TRANSCRIPTION FACTOR BHLH83-RELATED"/>
    <property type="match status" value="1"/>
</dbReference>
<dbReference type="RefSeq" id="XP_015887981.3">
    <property type="nucleotide sequence ID" value="XM_016032495.4"/>
</dbReference>
<dbReference type="KEGG" id="zju:107422959"/>
<evidence type="ECO:0000256" key="5">
    <source>
        <dbReference type="ARBA" id="ARBA00023242"/>
    </source>
</evidence>
<dbReference type="GO" id="GO:0000978">
    <property type="term" value="F:RNA polymerase II cis-regulatory region sequence-specific DNA binding"/>
    <property type="evidence" value="ECO:0007669"/>
    <property type="project" value="TreeGrafter"/>
</dbReference>
<comment type="subcellular location">
    <subcellularLocation>
        <location evidence="1">Nucleus</location>
    </subcellularLocation>
</comment>
<keyword evidence="8" id="KW-1185">Reference proteome</keyword>
<dbReference type="PROSITE" id="PS50888">
    <property type="entry name" value="BHLH"/>
    <property type="match status" value="1"/>
</dbReference>
<dbReference type="InterPro" id="IPR045843">
    <property type="entry name" value="IND-like"/>
</dbReference>